<evidence type="ECO:0000313" key="3">
    <source>
        <dbReference type="Proteomes" id="UP000299102"/>
    </source>
</evidence>
<evidence type="ECO:0000313" key="2">
    <source>
        <dbReference type="EMBL" id="GBP33954.1"/>
    </source>
</evidence>
<accession>A0A4C1V7H6</accession>
<reference evidence="2 3" key="1">
    <citation type="journal article" date="2019" name="Commun. Biol.">
        <title>The bagworm genome reveals a unique fibroin gene that provides high tensile strength.</title>
        <authorList>
            <person name="Kono N."/>
            <person name="Nakamura H."/>
            <person name="Ohtoshi R."/>
            <person name="Tomita M."/>
            <person name="Numata K."/>
            <person name="Arakawa K."/>
        </authorList>
    </citation>
    <scope>NUCLEOTIDE SEQUENCE [LARGE SCALE GENOMIC DNA]</scope>
</reference>
<dbReference type="Proteomes" id="UP000299102">
    <property type="component" value="Unassembled WGS sequence"/>
</dbReference>
<protein>
    <submittedName>
        <fullName evidence="2">Uncharacterized protein</fullName>
    </submittedName>
</protein>
<comment type="caution">
    <text evidence="2">The sequence shown here is derived from an EMBL/GenBank/DDBJ whole genome shotgun (WGS) entry which is preliminary data.</text>
</comment>
<name>A0A4C1V7H6_EUMVA</name>
<organism evidence="2 3">
    <name type="scientific">Eumeta variegata</name>
    <name type="common">Bagworm moth</name>
    <name type="synonym">Eumeta japonica</name>
    <dbReference type="NCBI Taxonomy" id="151549"/>
    <lineage>
        <taxon>Eukaryota</taxon>
        <taxon>Metazoa</taxon>
        <taxon>Ecdysozoa</taxon>
        <taxon>Arthropoda</taxon>
        <taxon>Hexapoda</taxon>
        <taxon>Insecta</taxon>
        <taxon>Pterygota</taxon>
        <taxon>Neoptera</taxon>
        <taxon>Endopterygota</taxon>
        <taxon>Lepidoptera</taxon>
        <taxon>Glossata</taxon>
        <taxon>Ditrysia</taxon>
        <taxon>Tineoidea</taxon>
        <taxon>Psychidae</taxon>
        <taxon>Oiketicinae</taxon>
        <taxon>Eumeta</taxon>
    </lineage>
</organism>
<sequence length="125" mass="13437">MSVSISSITTPEAKGLTCSTRHRANALVKLKSKLIGQIARQNKEDHSNSLAQIVCGQLKTQVVNLEAGSGGEGRCRGAERPADASIHVSSGLGGDASTRSPGRYRIQLVARRSRLWIRTWRAKSA</sequence>
<feature type="compositionally biased region" description="Basic and acidic residues" evidence="1">
    <location>
        <begin position="73"/>
        <end position="82"/>
    </location>
</feature>
<proteinExistence type="predicted"/>
<gene>
    <name evidence="2" type="ORF">EVAR_23301_1</name>
</gene>
<dbReference type="AlphaFoldDB" id="A0A4C1V7H6"/>
<dbReference type="EMBL" id="BGZK01000281">
    <property type="protein sequence ID" value="GBP33954.1"/>
    <property type="molecule type" value="Genomic_DNA"/>
</dbReference>
<keyword evidence="3" id="KW-1185">Reference proteome</keyword>
<feature type="region of interest" description="Disordered" evidence="1">
    <location>
        <begin position="69"/>
        <end position="97"/>
    </location>
</feature>
<evidence type="ECO:0000256" key="1">
    <source>
        <dbReference type="SAM" id="MobiDB-lite"/>
    </source>
</evidence>